<protein>
    <recommendedName>
        <fullName evidence="6">Zn(2)-C6 fungal-type domain-containing protein</fullName>
    </recommendedName>
</protein>
<evidence type="ECO:0000256" key="2">
    <source>
        <dbReference type="ARBA" id="ARBA00023015"/>
    </source>
</evidence>
<dbReference type="PROSITE" id="PS00463">
    <property type="entry name" value="ZN2_CY6_FUNGAL_1"/>
    <property type="match status" value="1"/>
</dbReference>
<dbReference type="InterPro" id="IPR036864">
    <property type="entry name" value="Zn2-C6_fun-type_DNA-bd_sf"/>
</dbReference>
<dbReference type="OrthoDB" id="6509908at2759"/>
<dbReference type="PANTHER" id="PTHR47840:SF1">
    <property type="entry name" value="ZN(II)2CYS6 TRANSCRIPTION FACTOR (EUROFUNG)"/>
    <property type="match status" value="1"/>
</dbReference>
<accession>A0A3E2HHE0</accession>
<evidence type="ECO:0000256" key="5">
    <source>
        <dbReference type="SAM" id="MobiDB-lite"/>
    </source>
</evidence>
<feature type="compositionally biased region" description="Polar residues" evidence="5">
    <location>
        <begin position="650"/>
        <end position="673"/>
    </location>
</feature>
<evidence type="ECO:0000313" key="7">
    <source>
        <dbReference type="EMBL" id="RFU32840.1"/>
    </source>
</evidence>
<dbReference type="CDD" id="cd00067">
    <property type="entry name" value="GAL4"/>
    <property type="match status" value="1"/>
</dbReference>
<dbReference type="PANTHER" id="PTHR47840">
    <property type="entry name" value="ZN(II)2CYS6 TRANSCRIPTION FACTOR (EUROFUNG)-RELATED"/>
    <property type="match status" value="1"/>
</dbReference>
<dbReference type="SUPFAM" id="SSF57701">
    <property type="entry name" value="Zn2/Cys6 DNA-binding domain"/>
    <property type="match status" value="1"/>
</dbReference>
<dbReference type="AlphaFoldDB" id="A0A3E2HHE0"/>
<evidence type="ECO:0000256" key="4">
    <source>
        <dbReference type="ARBA" id="ARBA00023242"/>
    </source>
</evidence>
<feature type="domain" description="Zn(2)-C6 fungal-type" evidence="6">
    <location>
        <begin position="56"/>
        <end position="89"/>
    </location>
</feature>
<dbReference type="GO" id="GO:0003677">
    <property type="term" value="F:DNA binding"/>
    <property type="evidence" value="ECO:0007669"/>
    <property type="project" value="InterPro"/>
</dbReference>
<dbReference type="EMBL" id="NCSJ02000047">
    <property type="protein sequence ID" value="RFU32840.1"/>
    <property type="molecule type" value="Genomic_DNA"/>
</dbReference>
<evidence type="ECO:0000256" key="1">
    <source>
        <dbReference type="ARBA" id="ARBA00022723"/>
    </source>
</evidence>
<gene>
    <name evidence="7" type="ORF">B7463_g3502</name>
</gene>
<dbReference type="GO" id="GO:0008270">
    <property type="term" value="F:zinc ion binding"/>
    <property type="evidence" value="ECO:0007669"/>
    <property type="project" value="InterPro"/>
</dbReference>
<dbReference type="InterPro" id="IPR001138">
    <property type="entry name" value="Zn2Cys6_DnaBD"/>
</dbReference>
<feature type="region of interest" description="Disordered" evidence="5">
    <location>
        <begin position="648"/>
        <end position="673"/>
    </location>
</feature>
<sequence length="788" mass="87867">MLLYKIAASPESFVRDNFPGSFLLSYGSILRMKSPGSIIDLNKQPPQKRMRKGTRSCVGCRRKKVRCTYEPNRPSLCNECFARGEKCVDQKEFIGSQPDLNDGKQYSLRERVTYLETAVQDIFRQLGDGTGFGEVEGGKANKLLKAPSINTVSGPPESFDTGPHGSAPVLTLFDNAVLERKEDTDTENSGPKESIFNRTKDSRIRKSLSVLLPSQKDVEAIFHGSQIWRKSWRWMCPESYTSPGATIEQFTVRAYESRDPMIVAKLLLCIVISLEQLPNDFSNSYLSISLPVDQLIEKYVSTVSSLITSNNDIADTIEGIECMLLETKHYLNVGRPLKAWYIYRRALSFAEHLGIHRVLPTVSEQTNKGYKRNYNLWCCLVEGERYTSLILGLPYSVGDNLISPHIPKSLEESSLPPGEFYSLSLALLSSRIIDRNQDHTQMTLSTTLRLDEELRALKDSMPLNTWNIDMNPREDQASYFDRLAAQFFHHQIRSLIHLPLMLKSGCDQRYLYSKTAAIESSRDMLICYQALRSGSPVGPFMCKVVDFQSFTAAMLLLLSLLGYSRDSAGKASEAEAKDWGLVNKTTELLHRASREPGGTIAAQSARALELIASLHNGCDRRDGFASTKTAKICIPYFGTISIGVGKNFARPQTPTGESQSAKPGNSQLENSYPSSAATPTACFTSSSTTYIPQSTSSTIYSVSPNISGPISAVFGTEESFISFDPLWSMPPSIPDYSYNFNSSSSHYVQDAINTGSTWSNKTIGLERRELDQDWNWIGFESEVEISQL</sequence>
<dbReference type="OMA" id="CKITVPY"/>
<dbReference type="Gene3D" id="4.10.240.10">
    <property type="entry name" value="Zn(2)-C6 fungal-type DNA-binding domain"/>
    <property type="match status" value="1"/>
</dbReference>
<feature type="non-terminal residue" evidence="7">
    <location>
        <position position="788"/>
    </location>
</feature>
<keyword evidence="1" id="KW-0479">Metal-binding</keyword>
<keyword evidence="2" id="KW-0805">Transcription regulation</keyword>
<dbReference type="STRING" id="5539.A0A3E2HHE0"/>
<proteinExistence type="predicted"/>
<organism evidence="7 8">
    <name type="scientific">Scytalidium lignicola</name>
    <name type="common">Hyphomycete</name>
    <dbReference type="NCBI Taxonomy" id="5539"/>
    <lineage>
        <taxon>Eukaryota</taxon>
        <taxon>Fungi</taxon>
        <taxon>Dikarya</taxon>
        <taxon>Ascomycota</taxon>
        <taxon>Pezizomycotina</taxon>
        <taxon>Leotiomycetes</taxon>
        <taxon>Leotiomycetes incertae sedis</taxon>
        <taxon>Scytalidium</taxon>
    </lineage>
</organism>
<dbReference type="GO" id="GO:0006351">
    <property type="term" value="P:DNA-templated transcription"/>
    <property type="evidence" value="ECO:0007669"/>
    <property type="project" value="InterPro"/>
</dbReference>
<dbReference type="InterPro" id="IPR007219">
    <property type="entry name" value="XnlR_reg_dom"/>
</dbReference>
<keyword evidence="4" id="KW-0539">Nucleus</keyword>
<evidence type="ECO:0000313" key="8">
    <source>
        <dbReference type="Proteomes" id="UP000258309"/>
    </source>
</evidence>
<dbReference type="SMART" id="SM00066">
    <property type="entry name" value="GAL4"/>
    <property type="match status" value="1"/>
</dbReference>
<feature type="non-terminal residue" evidence="7">
    <location>
        <position position="1"/>
    </location>
</feature>
<dbReference type="PROSITE" id="PS50048">
    <property type="entry name" value="ZN2_CY6_FUNGAL_2"/>
    <property type="match status" value="1"/>
</dbReference>
<keyword evidence="3" id="KW-0804">Transcription</keyword>
<reference evidence="7 8" key="1">
    <citation type="submission" date="2018-05" db="EMBL/GenBank/DDBJ databases">
        <title>Draft genome sequence of Scytalidium lignicola DSM 105466, a ubiquitous saprotrophic fungus.</title>
        <authorList>
            <person name="Buettner E."/>
            <person name="Gebauer A.M."/>
            <person name="Hofrichter M."/>
            <person name="Liers C."/>
            <person name="Kellner H."/>
        </authorList>
    </citation>
    <scope>NUCLEOTIDE SEQUENCE [LARGE SCALE GENOMIC DNA]</scope>
    <source>
        <strain evidence="7 8">DSM 105466</strain>
    </source>
</reference>
<dbReference type="CDD" id="cd12148">
    <property type="entry name" value="fungal_TF_MHR"/>
    <property type="match status" value="1"/>
</dbReference>
<dbReference type="SMART" id="SM00906">
    <property type="entry name" value="Fungal_trans"/>
    <property type="match status" value="1"/>
</dbReference>
<evidence type="ECO:0000256" key="3">
    <source>
        <dbReference type="ARBA" id="ARBA00023163"/>
    </source>
</evidence>
<dbReference type="GO" id="GO:0000981">
    <property type="term" value="F:DNA-binding transcription factor activity, RNA polymerase II-specific"/>
    <property type="evidence" value="ECO:0007669"/>
    <property type="project" value="InterPro"/>
</dbReference>
<comment type="caution">
    <text evidence="7">The sequence shown here is derived from an EMBL/GenBank/DDBJ whole genome shotgun (WGS) entry which is preliminary data.</text>
</comment>
<evidence type="ECO:0000259" key="6">
    <source>
        <dbReference type="PROSITE" id="PS50048"/>
    </source>
</evidence>
<dbReference type="Proteomes" id="UP000258309">
    <property type="component" value="Unassembled WGS sequence"/>
</dbReference>
<keyword evidence="8" id="KW-1185">Reference proteome</keyword>
<name>A0A3E2HHE0_SCYLI</name>